<feature type="region of interest" description="Disordered" evidence="1">
    <location>
        <begin position="14"/>
        <end position="37"/>
    </location>
</feature>
<sequence>MRFDLQKYVNGRGGIRRKERYAARKEQRSKDRVRSGMHAKTPDLYFCRSGACSGVPPAGFEPAHTAPEFLGKQQEQALGDGGEAEGTAGMGEPDGARAEAGQAEHDGRRREAAGERDAGGRRGAGGRCR</sequence>
<keyword evidence="3" id="KW-1185">Reference proteome</keyword>
<evidence type="ECO:0000313" key="3">
    <source>
        <dbReference type="Proteomes" id="UP001500151"/>
    </source>
</evidence>
<name>A0ABP6CX57_9ACTN</name>
<dbReference type="EMBL" id="BAAASJ010000020">
    <property type="protein sequence ID" value="GAA2628261.1"/>
    <property type="molecule type" value="Genomic_DNA"/>
</dbReference>
<reference evidence="3" key="1">
    <citation type="journal article" date="2019" name="Int. J. Syst. Evol. Microbiol.">
        <title>The Global Catalogue of Microorganisms (GCM) 10K type strain sequencing project: providing services to taxonomists for standard genome sequencing and annotation.</title>
        <authorList>
            <consortium name="The Broad Institute Genomics Platform"/>
            <consortium name="The Broad Institute Genome Sequencing Center for Infectious Disease"/>
            <person name="Wu L."/>
            <person name="Ma J."/>
        </authorList>
    </citation>
    <scope>NUCLEOTIDE SEQUENCE [LARGE SCALE GENOMIC DNA]</scope>
    <source>
        <strain evidence="3">JCM 4524</strain>
    </source>
</reference>
<dbReference type="Proteomes" id="UP001500151">
    <property type="component" value="Unassembled WGS sequence"/>
</dbReference>
<gene>
    <name evidence="2" type="ORF">GCM10010307_17970</name>
</gene>
<protein>
    <submittedName>
        <fullName evidence="2">Uncharacterized protein</fullName>
    </submittedName>
</protein>
<feature type="compositionally biased region" description="Basic and acidic residues" evidence="1">
    <location>
        <begin position="94"/>
        <end position="120"/>
    </location>
</feature>
<evidence type="ECO:0000256" key="1">
    <source>
        <dbReference type="SAM" id="MobiDB-lite"/>
    </source>
</evidence>
<evidence type="ECO:0000313" key="2">
    <source>
        <dbReference type="EMBL" id="GAA2628261.1"/>
    </source>
</evidence>
<comment type="caution">
    <text evidence="2">The sequence shown here is derived from an EMBL/GenBank/DDBJ whole genome shotgun (WGS) entry which is preliminary data.</text>
</comment>
<feature type="region of interest" description="Disordered" evidence="1">
    <location>
        <begin position="70"/>
        <end position="129"/>
    </location>
</feature>
<organism evidence="2 3">
    <name type="scientific">Streptomyces vastus</name>
    <dbReference type="NCBI Taxonomy" id="285451"/>
    <lineage>
        <taxon>Bacteria</taxon>
        <taxon>Bacillati</taxon>
        <taxon>Actinomycetota</taxon>
        <taxon>Actinomycetes</taxon>
        <taxon>Kitasatosporales</taxon>
        <taxon>Streptomycetaceae</taxon>
        <taxon>Streptomyces</taxon>
    </lineage>
</organism>
<accession>A0ABP6CX57</accession>
<proteinExistence type="predicted"/>
<feature type="compositionally biased region" description="Basic and acidic residues" evidence="1">
    <location>
        <begin position="20"/>
        <end position="34"/>
    </location>
</feature>